<name>A0A5C6J1S7_9ACTN</name>
<protein>
    <recommendedName>
        <fullName evidence="1">Thymidylate kinase-like domain-containing protein</fullName>
    </recommendedName>
</protein>
<reference evidence="2" key="1">
    <citation type="journal article" date="2019" name="Microbiol. Resour. Announc.">
        <title>Draft Genomic Sequences of Streptomyces misionensis and Streptomyces albidoflavus, bacteria applied for phytopathogen biocontrol.</title>
        <authorList>
            <person name="Pylro V."/>
            <person name="Dias A."/>
            <person name="Andreote F."/>
            <person name="Varani A."/>
            <person name="Andreote C."/>
            <person name="Bernardo E."/>
            <person name="Martins T."/>
        </authorList>
    </citation>
    <scope>NUCLEOTIDE SEQUENCE [LARGE SCALE GENOMIC DNA]</scope>
    <source>
        <strain evidence="2">66</strain>
    </source>
</reference>
<evidence type="ECO:0000259" key="1">
    <source>
        <dbReference type="Pfam" id="PF02223"/>
    </source>
</evidence>
<keyword evidence="3" id="KW-1185">Reference proteome</keyword>
<dbReference type="Proteomes" id="UP000320481">
    <property type="component" value="Unassembled WGS sequence"/>
</dbReference>
<dbReference type="AlphaFoldDB" id="A0A5C6J1S7"/>
<dbReference type="InterPro" id="IPR027417">
    <property type="entry name" value="P-loop_NTPase"/>
</dbReference>
<dbReference type="EMBL" id="VOGW01000170">
    <property type="protein sequence ID" value="TWV34732.1"/>
    <property type="molecule type" value="Genomic_DNA"/>
</dbReference>
<comment type="caution">
    <text evidence="2">The sequence shown here is derived from an EMBL/GenBank/DDBJ whole genome shotgun (WGS) entry which is preliminary data.</text>
</comment>
<evidence type="ECO:0000313" key="2">
    <source>
        <dbReference type="EMBL" id="TWV34732.1"/>
    </source>
</evidence>
<sequence length="123" mass="13199">MVSFEGISGTGKSHLTRLIAPRLDAPLLVKEFSSRHTRADLGSRIISALAAAADGDRFLRSGYPASETLLLLAVQLHTWETIRAPLHTGRTVLEGRSLHSVVVYQAAALHPATTPRPSSRPGP</sequence>
<dbReference type="InterPro" id="IPR039430">
    <property type="entry name" value="Thymidylate_kin-like_dom"/>
</dbReference>
<proteinExistence type="predicted"/>
<organism evidence="2 3">
    <name type="scientific">Streptomyces misionensis</name>
    <dbReference type="NCBI Taxonomy" id="67331"/>
    <lineage>
        <taxon>Bacteria</taxon>
        <taxon>Bacillati</taxon>
        <taxon>Actinomycetota</taxon>
        <taxon>Actinomycetes</taxon>
        <taxon>Kitasatosporales</taxon>
        <taxon>Streptomycetaceae</taxon>
        <taxon>Streptomyces</taxon>
    </lineage>
</organism>
<feature type="domain" description="Thymidylate kinase-like" evidence="1">
    <location>
        <begin position="4"/>
        <end position="108"/>
    </location>
</feature>
<dbReference type="Gene3D" id="3.40.50.300">
    <property type="entry name" value="P-loop containing nucleotide triphosphate hydrolases"/>
    <property type="match status" value="1"/>
</dbReference>
<gene>
    <name evidence="2" type="ORF">FRZ03_28105</name>
</gene>
<dbReference type="SUPFAM" id="SSF52540">
    <property type="entry name" value="P-loop containing nucleoside triphosphate hydrolases"/>
    <property type="match status" value="1"/>
</dbReference>
<accession>A0A5C6J1S7</accession>
<dbReference type="Pfam" id="PF02223">
    <property type="entry name" value="Thymidylate_kin"/>
    <property type="match status" value="1"/>
</dbReference>
<evidence type="ECO:0000313" key="3">
    <source>
        <dbReference type="Proteomes" id="UP000320481"/>
    </source>
</evidence>